<gene>
    <name evidence="2" type="ORF">METZ01_LOCUS281101</name>
</gene>
<organism evidence="2">
    <name type="scientific">marine metagenome</name>
    <dbReference type="NCBI Taxonomy" id="408172"/>
    <lineage>
        <taxon>unclassified sequences</taxon>
        <taxon>metagenomes</taxon>
        <taxon>ecological metagenomes</taxon>
    </lineage>
</organism>
<accession>A0A382KZT7</accession>
<evidence type="ECO:0000259" key="1">
    <source>
        <dbReference type="Pfam" id="PF02152"/>
    </source>
</evidence>
<dbReference type="GO" id="GO:0004150">
    <property type="term" value="F:dihydroneopterin aldolase activity"/>
    <property type="evidence" value="ECO:0007669"/>
    <property type="project" value="InterPro"/>
</dbReference>
<dbReference type="Pfam" id="PF02152">
    <property type="entry name" value="FolB"/>
    <property type="match status" value="1"/>
</dbReference>
<proteinExistence type="predicted"/>
<dbReference type="SUPFAM" id="SSF55620">
    <property type="entry name" value="Tetrahydrobiopterin biosynthesis enzymes-like"/>
    <property type="match status" value="1"/>
</dbReference>
<dbReference type="InterPro" id="IPR043133">
    <property type="entry name" value="GTP-CH-I_C/QueF"/>
</dbReference>
<dbReference type="AlphaFoldDB" id="A0A382KZT7"/>
<dbReference type="GO" id="GO:0006760">
    <property type="term" value="P:folic acid-containing compound metabolic process"/>
    <property type="evidence" value="ECO:0007669"/>
    <property type="project" value="InterPro"/>
</dbReference>
<dbReference type="InterPro" id="IPR006157">
    <property type="entry name" value="FolB_dom"/>
</dbReference>
<sequence length="95" mass="11222">MERKKSQPLLVTFRFQYTVANKNQIDNIKYLKDYSSVTRFLRLFIEKSRCKSLEKLVTDCSQVMKKKFKLKKTFVSINKVNVAKRYGCESLSVSK</sequence>
<feature type="domain" description="Dihydroneopterin aldolase/epimerase" evidence="1">
    <location>
        <begin position="2"/>
        <end position="93"/>
    </location>
</feature>
<evidence type="ECO:0000313" key="2">
    <source>
        <dbReference type="EMBL" id="SVC28247.1"/>
    </source>
</evidence>
<name>A0A382KZT7_9ZZZZ</name>
<protein>
    <recommendedName>
        <fullName evidence="1">Dihydroneopterin aldolase/epimerase domain-containing protein</fullName>
    </recommendedName>
</protein>
<dbReference type="Gene3D" id="3.30.1130.10">
    <property type="match status" value="1"/>
</dbReference>
<reference evidence="2" key="1">
    <citation type="submission" date="2018-05" db="EMBL/GenBank/DDBJ databases">
        <authorList>
            <person name="Lanie J.A."/>
            <person name="Ng W.-L."/>
            <person name="Kazmierczak K.M."/>
            <person name="Andrzejewski T.M."/>
            <person name="Davidsen T.M."/>
            <person name="Wayne K.J."/>
            <person name="Tettelin H."/>
            <person name="Glass J.I."/>
            <person name="Rusch D."/>
            <person name="Podicherti R."/>
            <person name="Tsui H.-C.T."/>
            <person name="Winkler M.E."/>
        </authorList>
    </citation>
    <scope>NUCLEOTIDE SEQUENCE</scope>
</reference>
<dbReference type="EMBL" id="UINC01082982">
    <property type="protein sequence ID" value="SVC28247.1"/>
    <property type="molecule type" value="Genomic_DNA"/>
</dbReference>